<dbReference type="InterPro" id="IPR055404">
    <property type="entry name" value="ARM_KNTC1_2nd"/>
</dbReference>
<gene>
    <name evidence="5" type="ORF">BaRGS_00011836</name>
</gene>
<keyword evidence="6" id="KW-1185">Reference proteome</keyword>
<feature type="non-terminal residue" evidence="5">
    <location>
        <position position="1439"/>
    </location>
</feature>
<dbReference type="InterPro" id="IPR055405">
    <property type="entry name" value="ARM_KNTC1_3rd"/>
</dbReference>
<name>A0ABD0LBB0_9CAEN</name>
<feature type="domain" description="KNTC1 third ARM-repeats" evidence="2">
    <location>
        <begin position="1187"/>
        <end position="1393"/>
    </location>
</feature>
<proteinExistence type="predicted"/>
<feature type="domain" description="KNTC1 second ARM-repeats" evidence="3">
    <location>
        <begin position="669"/>
        <end position="792"/>
    </location>
</feature>
<comment type="caution">
    <text evidence="5">The sequence shown here is derived from an EMBL/GenBank/DDBJ whole genome shotgun (WGS) entry which is preliminary data.</text>
</comment>
<reference evidence="5 6" key="1">
    <citation type="journal article" date="2023" name="Sci. Data">
        <title>Genome assembly of the Korean intertidal mud-creeper Batillaria attramentaria.</title>
        <authorList>
            <person name="Patra A.K."/>
            <person name="Ho P.T."/>
            <person name="Jun S."/>
            <person name="Lee S.J."/>
            <person name="Kim Y."/>
            <person name="Won Y.J."/>
        </authorList>
    </citation>
    <scope>NUCLEOTIDE SEQUENCE [LARGE SCALE GENOMIC DNA]</scope>
    <source>
        <strain evidence="5">Wonlab-2016</strain>
    </source>
</reference>
<evidence type="ECO:0000259" key="3">
    <source>
        <dbReference type="Pfam" id="PF24516"/>
    </source>
</evidence>
<dbReference type="Pfam" id="PF24520">
    <property type="entry name" value="ARM_KNTC1_1st"/>
    <property type="match status" value="1"/>
</dbReference>
<evidence type="ECO:0000313" key="5">
    <source>
        <dbReference type="EMBL" id="KAK7496856.1"/>
    </source>
</evidence>
<organism evidence="5 6">
    <name type="scientific">Batillaria attramentaria</name>
    <dbReference type="NCBI Taxonomy" id="370345"/>
    <lineage>
        <taxon>Eukaryota</taxon>
        <taxon>Metazoa</taxon>
        <taxon>Spiralia</taxon>
        <taxon>Lophotrochozoa</taxon>
        <taxon>Mollusca</taxon>
        <taxon>Gastropoda</taxon>
        <taxon>Caenogastropoda</taxon>
        <taxon>Sorbeoconcha</taxon>
        <taxon>Cerithioidea</taxon>
        <taxon>Batillariidae</taxon>
        <taxon>Batillaria</taxon>
    </lineage>
</organism>
<accession>A0ABD0LBB0</accession>
<dbReference type="InterPro" id="IPR055403">
    <property type="entry name" value="ARM_KNTC1_1st"/>
</dbReference>
<dbReference type="Pfam" id="PF24515">
    <property type="entry name" value="ARM_KNTC1_3rd"/>
    <property type="match status" value="1"/>
</dbReference>
<dbReference type="EMBL" id="JACVVK020000063">
    <property type="protein sequence ID" value="KAK7496856.1"/>
    <property type="molecule type" value="Genomic_DNA"/>
</dbReference>
<evidence type="ECO:0000259" key="2">
    <source>
        <dbReference type="Pfam" id="PF24515"/>
    </source>
</evidence>
<evidence type="ECO:0000259" key="4">
    <source>
        <dbReference type="Pfam" id="PF24520"/>
    </source>
</evidence>
<feature type="domain" description="KNTC1 N-terminal" evidence="1">
    <location>
        <begin position="53"/>
        <end position="306"/>
    </location>
</feature>
<dbReference type="InterPro" id="IPR015943">
    <property type="entry name" value="WD40/YVTN_repeat-like_dom_sf"/>
</dbReference>
<feature type="domain" description="KNTC1 N-terminal" evidence="1">
    <location>
        <begin position="18"/>
        <end position="48"/>
    </location>
</feature>
<dbReference type="Pfam" id="PF24506">
    <property type="entry name" value="KNTC1_N"/>
    <property type="match status" value="2"/>
</dbReference>
<dbReference type="PANTHER" id="PTHR15688">
    <property type="entry name" value="KINETOCHORE-ASSOCIATED PROTEIN 1"/>
    <property type="match status" value="1"/>
</dbReference>
<evidence type="ECO:0000313" key="6">
    <source>
        <dbReference type="Proteomes" id="UP001519460"/>
    </source>
</evidence>
<dbReference type="Proteomes" id="UP001519460">
    <property type="component" value="Unassembled WGS sequence"/>
</dbReference>
<sequence>MSSWDIVQTEFQGDETTNFGPRKEAGTALYQVDTLATISTRNESLIPHGSRSKDVRTFQKMVFYPDSTDLVVLASSGLMFVVKDLKPAAFTQKCDNIASIIQQQLQFAVVQTSDVHTDKTLDVAPLGQGAVITAGSGDSVLAVWEWDNDGPVLVDSVCGLTDTDAGIVCVKLASNNKVLFAVDENDQIGMWCVPALLLLNQFKSPAASSCITDFLLLETQGTQKYSVDGTRLVMLETSTDEDSQDGTTVRILSLPDGESVYVLQLGRPTCLPRCPATQECLFIAEGTPDSEDPQKLSTVRFRSLTETNPETRLLRILHKKKFDEALNFASLFQLDTELSPWNVICHDEEKVSAMVTQLWACLSNVKDCLLVSENCMRAALPTFTDTWKLLQLCQKKLESGKTDKVERLHALQTKLLDLQNRLLTYKLMYGADNFSAESWMRFQQANLLHTACYHMMEQQPHIAILLWRRHVEEWTGQMTSQVVGQLLMAVPDRLVGVDMLGWLLDDVVPFIARVLPESLSQVVQWAVQRAENMEFAEKDKWPKNALDFLNAVTKQVTEVTEVNFSNTTSTAAQNATKTRIEVCAVLEPLRSTLQTLQQLYDLQQYNLRLPLSQFQQESRETLAFRMLDRVVMVELIQPTLKQYIAPYMRAYNLNQDHIFATYIKEKCCAVLNVMKHAPLPWSPEIQQLVEDGLKIQHPMVKELQEQKKIAGVRQLLQQYDLKICSVPSQSQAQKVARMIVEKDCETSLEDALRVLKEYNITCSNAKGDIYLRHARILITSDRVMNYMTMLRSVAPSLAMQYGLQVVSLAEIFLDQSPPAILKQIEEKHQQQMTEAAVLTLRHLITLTKDPLELEELNLQLTLFCSLFSLQSEYGIFMSVKDYASDLIRGETFARLTQQFLKEQNLLQDAGGLARLYRLADLLLLRREEVQGELAVCEAKGGNMDAAVFLCRELLQAESSCEAGRALCQAALALLYLQSENDHVEEDGSDQPYHRCLPDLVKQLASRALVMCDTELLPHCLELSKAAQLWKNVSGQCEASDSPKSIVSENVDKESKLTCKNPVQTYTLSPVYRDDALVMSSSIALPLANCSLAATFALVEGDEGGEDEEMGVSVTGALGHLQPIVAHLRENSHLQLALRFLVHTYTVVRQTLLQQDMGLQVCERVQQWLEKERSVVQGSETRAAQVTKDLVAGILAKVFSAQAVDHKMALAYLLSVPRKVSVDCLKKSISSCGLNFRKLGALASVGVALGHLLKETSLIATCQELETSATWGVRLGKLKISFKEAFQGGVSAKHDVIAALARSELSDITMVRDFCTDFRVDPEDGFLVYLQHLLTRPPGADIMDCPTDSARLARARATVAAVLALDRESVLLNKLNLLYKQTSPYDYENIEFLLGEINKLEPLPVHQKGLKLVHYLKVYTRHNPPSEYEVSNVCQEQKDE</sequence>
<feature type="domain" description="KNTC1 first ARM-repeats" evidence="4">
    <location>
        <begin position="315"/>
        <end position="546"/>
    </location>
</feature>
<evidence type="ECO:0000259" key="1">
    <source>
        <dbReference type="Pfam" id="PF24506"/>
    </source>
</evidence>
<dbReference type="InterPro" id="IPR055402">
    <property type="entry name" value="KNTC1_N"/>
</dbReference>
<dbReference type="InterPro" id="IPR052802">
    <property type="entry name" value="KNTC1"/>
</dbReference>
<dbReference type="Pfam" id="PF24516">
    <property type="entry name" value="ARM_KNTC1_2nd"/>
    <property type="match status" value="1"/>
</dbReference>
<dbReference type="Gene3D" id="2.130.10.10">
    <property type="entry name" value="YVTN repeat-like/Quinoprotein amine dehydrogenase"/>
    <property type="match status" value="1"/>
</dbReference>
<dbReference type="SUPFAM" id="SSF101908">
    <property type="entry name" value="Putative isomerase YbhE"/>
    <property type="match status" value="1"/>
</dbReference>
<protein>
    <submittedName>
        <fullName evidence="5">Uncharacterized protein</fullName>
    </submittedName>
</protein>
<dbReference type="PANTHER" id="PTHR15688:SF1">
    <property type="entry name" value="KINETOCHORE-ASSOCIATED PROTEIN 1"/>
    <property type="match status" value="1"/>
</dbReference>